<reference evidence="1" key="1">
    <citation type="journal article" date="2021" name="Proc. Natl. Acad. Sci. U.S.A.">
        <title>A Catalog of Tens of Thousands of Viruses from Human Metagenomes Reveals Hidden Associations with Chronic Diseases.</title>
        <authorList>
            <person name="Tisza M.J."/>
            <person name="Buck C.B."/>
        </authorList>
    </citation>
    <scope>NUCLEOTIDE SEQUENCE</scope>
    <source>
        <strain evidence="1">CtzpQ31</strain>
    </source>
</reference>
<evidence type="ECO:0000313" key="1">
    <source>
        <dbReference type="EMBL" id="DAD66139.1"/>
    </source>
</evidence>
<name>A0A8S5L889_9CAUD</name>
<organism evidence="1">
    <name type="scientific">Siphoviridae sp. ctzpQ31</name>
    <dbReference type="NCBI Taxonomy" id="2823613"/>
    <lineage>
        <taxon>Viruses</taxon>
        <taxon>Duplodnaviria</taxon>
        <taxon>Heunggongvirae</taxon>
        <taxon>Uroviricota</taxon>
        <taxon>Caudoviricetes</taxon>
    </lineage>
</organism>
<proteinExistence type="predicted"/>
<dbReference type="EMBL" id="BK014654">
    <property type="protein sequence ID" value="DAD66139.1"/>
    <property type="molecule type" value="Genomic_DNA"/>
</dbReference>
<protein>
    <submittedName>
        <fullName evidence="1">Putative tail component</fullName>
    </submittedName>
</protein>
<sequence length="72" mass="8102">MIGEIKNETPYAIYVEYGVHGKEYTYHKPKGKAFYKGVGAGMVARTNAELIEKGEEIIMEAFDTLIDELNSE</sequence>
<accession>A0A8S5L889</accession>